<dbReference type="Proteomes" id="UP000714915">
    <property type="component" value="Unassembled WGS sequence"/>
</dbReference>
<organism evidence="2 3">
    <name type="scientific">Candidatus Dojkabacteria bacterium</name>
    <dbReference type="NCBI Taxonomy" id="2099670"/>
    <lineage>
        <taxon>Bacteria</taxon>
        <taxon>Candidatus Dojkabacteria</taxon>
    </lineage>
</organism>
<keyword evidence="1" id="KW-1133">Transmembrane helix</keyword>
<dbReference type="AlphaFoldDB" id="A0A955LAB2"/>
<keyword evidence="1" id="KW-0472">Membrane</keyword>
<evidence type="ECO:0000313" key="2">
    <source>
        <dbReference type="EMBL" id="MCA9386993.1"/>
    </source>
</evidence>
<feature type="transmembrane region" description="Helical" evidence="1">
    <location>
        <begin position="188"/>
        <end position="207"/>
    </location>
</feature>
<accession>A0A955LAB2</accession>
<dbReference type="PANTHER" id="PTHR33802:SF1">
    <property type="entry name" value="XK-RELATED PROTEIN"/>
    <property type="match status" value="1"/>
</dbReference>
<feature type="transmembrane region" description="Helical" evidence="1">
    <location>
        <begin position="51"/>
        <end position="70"/>
    </location>
</feature>
<dbReference type="EMBL" id="JAGQLF010000033">
    <property type="protein sequence ID" value="MCA9386993.1"/>
    <property type="molecule type" value="Genomic_DNA"/>
</dbReference>
<evidence type="ECO:0000256" key="1">
    <source>
        <dbReference type="SAM" id="Phobius"/>
    </source>
</evidence>
<feature type="transmembrane region" description="Helical" evidence="1">
    <location>
        <begin position="214"/>
        <end position="232"/>
    </location>
</feature>
<feature type="transmembrane region" description="Helical" evidence="1">
    <location>
        <begin position="238"/>
        <end position="259"/>
    </location>
</feature>
<name>A0A955LAB2_9BACT</name>
<reference evidence="2" key="1">
    <citation type="submission" date="2020-04" db="EMBL/GenBank/DDBJ databases">
        <authorList>
            <person name="Zhang T."/>
        </authorList>
    </citation>
    <scope>NUCLEOTIDE SEQUENCE</scope>
    <source>
        <strain evidence="2">HKST-UBA09</strain>
    </source>
</reference>
<keyword evidence="1" id="KW-0812">Transmembrane</keyword>
<proteinExistence type="predicted"/>
<feature type="transmembrane region" description="Helical" evidence="1">
    <location>
        <begin position="114"/>
        <end position="133"/>
    </location>
</feature>
<gene>
    <name evidence="2" type="ORF">KC669_03080</name>
</gene>
<dbReference type="Gene3D" id="1.20.1260.100">
    <property type="entry name" value="TspO/MBR protein"/>
    <property type="match status" value="1"/>
</dbReference>
<protein>
    <recommendedName>
        <fullName evidence="4">Tryptophan-rich sensory protein</fullName>
    </recommendedName>
</protein>
<comment type="caution">
    <text evidence="2">The sequence shown here is derived from an EMBL/GenBank/DDBJ whole genome shotgun (WGS) entry which is preliminary data.</text>
</comment>
<dbReference type="InterPro" id="IPR038330">
    <property type="entry name" value="TspO/MBR-related_sf"/>
</dbReference>
<feature type="transmembrane region" description="Helical" evidence="1">
    <location>
        <begin position="145"/>
        <end position="168"/>
    </location>
</feature>
<sequence>MNNLKTRHIIVLLTALFQLISSPISMNFTNFDAGYYLEENPIYFLPARFTFGVWGLIITGMILYSIYQILPAQRTRKIHEVVGWPIAVINLLFTLWLVAASLETVNESLIKPSFVLTILVILLMLATLIYLFINSQIKNQNLFNSPIDDLIISFPVMNYLAWICIATIANISDSLHGFGFTGGDVGEYWTLLVLAVAAIVVTIIMLLGRRLAGLAGYTLVIVWASYGLYYRNSELSDYVAYASLGLLVYTLILFIYKVWVSYK</sequence>
<evidence type="ECO:0000313" key="3">
    <source>
        <dbReference type="Proteomes" id="UP000714915"/>
    </source>
</evidence>
<reference evidence="2" key="2">
    <citation type="journal article" date="2021" name="Microbiome">
        <title>Successional dynamics and alternative stable states in a saline activated sludge microbial community over 9 years.</title>
        <authorList>
            <person name="Wang Y."/>
            <person name="Ye J."/>
            <person name="Ju F."/>
            <person name="Liu L."/>
            <person name="Boyd J.A."/>
            <person name="Deng Y."/>
            <person name="Parks D.H."/>
            <person name="Jiang X."/>
            <person name="Yin X."/>
            <person name="Woodcroft B.J."/>
            <person name="Tyson G.W."/>
            <person name="Hugenholtz P."/>
            <person name="Polz M.F."/>
            <person name="Zhang T."/>
        </authorList>
    </citation>
    <scope>NUCLEOTIDE SEQUENCE</scope>
    <source>
        <strain evidence="2">HKST-UBA09</strain>
    </source>
</reference>
<feature type="transmembrane region" description="Helical" evidence="1">
    <location>
        <begin position="82"/>
        <end position="102"/>
    </location>
</feature>
<evidence type="ECO:0008006" key="4">
    <source>
        <dbReference type="Google" id="ProtNLM"/>
    </source>
</evidence>
<dbReference type="PANTHER" id="PTHR33802">
    <property type="entry name" value="SI:CH211-161H7.5-RELATED"/>
    <property type="match status" value="1"/>
</dbReference>